<dbReference type="PANTHER" id="PTHR47633:SF3">
    <property type="entry name" value="STRIATED MUSCLE PREFERENTIALLY EXPRESSED PROTEIN KINASE"/>
    <property type="match status" value="1"/>
</dbReference>
<evidence type="ECO:0000256" key="9">
    <source>
        <dbReference type="ARBA" id="ARBA00022679"/>
    </source>
</evidence>
<feature type="compositionally biased region" description="Pro residues" evidence="23">
    <location>
        <begin position="604"/>
        <end position="619"/>
    </location>
</feature>
<feature type="domain" description="Ig-like" evidence="25">
    <location>
        <begin position="946"/>
        <end position="1031"/>
    </location>
</feature>
<feature type="region of interest" description="Disordered" evidence="23">
    <location>
        <begin position="275"/>
        <end position="303"/>
    </location>
</feature>
<keyword evidence="15" id="KW-0904">Protein phosphatase</keyword>
<feature type="compositionally biased region" description="Acidic residues" evidence="23">
    <location>
        <begin position="128"/>
        <end position="137"/>
    </location>
</feature>
<dbReference type="Gene3D" id="2.60.40.10">
    <property type="entry name" value="Immunoglobulins"/>
    <property type="match status" value="11"/>
</dbReference>
<dbReference type="FunFam" id="2.60.40.10:FF:000513">
    <property type="entry name" value="striated muscle preferentially expressed protein kinase"/>
    <property type="match status" value="1"/>
</dbReference>
<dbReference type="Pfam" id="PF00069">
    <property type="entry name" value="Pkinase"/>
    <property type="match status" value="2"/>
</dbReference>
<dbReference type="InterPro" id="IPR036412">
    <property type="entry name" value="HAD-like_sf"/>
</dbReference>
<keyword evidence="18" id="KW-0393">Immunoglobulin domain</keyword>
<keyword evidence="7" id="KW-0723">Serine/threonine-protein kinase</keyword>
<dbReference type="SMART" id="SM00220">
    <property type="entry name" value="S_TKc"/>
    <property type="match status" value="2"/>
</dbReference>
<dbReference type="FunFam" id="2.60.40.10:FF:000541">
    <property type="entry name" value="striated muscle preferentially expressed protein kinase"/>
    <property type="match status" value="1"/>
</dbReference>
<dbReference type="FunFam" id="1.10.510.10:FF:000363">
    <property type="entry name" value="Striated muscle preferentially expressed protein kinase"/>
    <property type="match status" value="1"/>
</dbReference>
<dbReference type="Gene3D" id="1.10.510.10">
    <property type="entry name" value="Transferase(Phosphotransferase) domain 1"/>
    <property type="match status" value="2"/>
</dbReference>
<feature type="domain" description="Ig-like" evidence="25">
    <location>
        <begin position="852"/>
        <end position="941"/>
    </location>
</feature>
<evidence type="ECO:0000256" key="4">
    <source>
        <dbReference type="ARBA" id="ARBA00012513"/>
    </source>
</evidence>
<feature type="domain" description="Ig-like" evidence="25">
    <location>
        <begin position="709"/>
        <end position="797"/>
    </location>
</feature>
<feature type="compositionally biased region" description="Basic and acidic residues" evidence="23">
    <location>
        <begin position="281"/>
        <end position="292"/>
    </location>
</feature>
<dbReference type="NCBIfam" id="TIGR02251">
    <property type="entry name" value="HIF-SF_euk"/>
    <property type="match status" value="1"/>
</dbReference>
<comment type="similarity">
    <text evidence="3">Belongs to the protein kinase superfamily. CAMK Ser/Thr protein kinase family.</text>
</comment>
<evidence type="ECO:0000256" key="3">
    <source>
        <dbReference type="ARBA" id="ARBA00006692"/>
    </source>
</evidence>
<evidence type="ECO:0000259" key="26">
    <source>
        <dbReference type="PROSITE" id="PS50853"/>
    </source>
</evidence>
<feature type="compositionally biased region" description="Basic and acidic residues" evidence="23">
    <location>
        <begin position="2398"/>
        <end position="2419"/>
    </location>
</feature>
<dbReference type="Gene3D" id="3.40.50.1000">
    <property type="entry name" value="HAD superfamily/HAD-like"/>
    <property type="match status" value="1"/>
</dbReference>
<proteinExistence type="inferred from homology"/>
<dbReference type="PROSITE" id="PS50011">
    <property type="entry name" value="PROTEIN_KINASE_DOM"/>
    <property type="match status" value="2"/>
</dbReference>
<evidence type="ECO:0000256" key="1">
    <source>
        <dbReference type="ARBA" id="ARBA00004123"/>
    </source>
</evidence>
<keyword evidence="15" id="KW-0378">Hydrolase</keyword>
<evidence type="ECO:0000256" key="14">
    <source>
        <dbReference type="ARBA" id="ARBA00022840"/>
    </source>
</evidence>
<feature type="compositionally biased region" description="Low complexity" evidence="23">
    <location>
        <begin position="2196"/>
        <end position="2206"/>
    </location>
</feature>
<evidence type="ECO:0000313" key="29">
    <source>
        <dbReference type="Proteomes" id="UP000503349"/>
    </source>
</evidence>
<dbReference type="InterPro" id="IPR017441">
    <property type="entry name" value="Protein_kinase_ATP_BS"/>
</dbReference>
<dbReference type="SUPFAM" id="SSF56112">
    <property type="entry name" value="Protein kinase-like (PK-like)"/>
    <property type="match status" value="2"/>
</dbReference>
<feature type="domain" description="Protein kinase" evidence="24">
    <location>
        <begin position="1583"/>
        <end position="1834"/>
    </location>
</feature>
<dbReference type="InterPro" id="IPR023214">
    <property type="entry name" value="HAD_sf"/>
</dbReference>
<feature type="region of interest" description="Disordered" evidence="23">
    <location>
        <begin position="1890"/>
        <end position="1910"/>
    </location>
</feature>
<dbReference type="InterPro" id="IPR013783">
    <property type="entry name" value="Ig-like_fold"/>
</dbReference>
<evidence type="ECO:0000256" key="15">
    <source>
        <dbReference type="ARBA" id="ARBA00022912"/>
    </source>
</evidence>
<feature type="region of interest" description="Disordered" evidence="23">
    <location>
        <begin position="455"/>
        <end position="509"/>
    </location>
</feature>
<feature type="domain" description="Ig-like" evidence="25">
    <location>
        <begin position="2713"/>
        <end position="2802"/>
    </location>
</feature>
<feature type="domain" description="Ig-like" evidence="25">
    <location>
        <begin position="1170"/>
        <end position="1260"/>
    </location>
</feature>
<feature type="domain" description="Protein kinase" evidence="24">
    <location>
        <begin position="3123"/>
        <end position="3375"/>
    </location>
</feature>
<dbReference type="InterPro" id="IPR003599">
    <property type="entry name" value="Ig_sub"/>
</dbReference>
<accession>A0A6G1PDR3</accession>
<dbReference type="InterPro" id="IPR011009">
    <property type="entry name" value="Kinase-like_dom_sf"/>
</dbReference>
<evidence type="ECO:0000256" key="7">
    <source>
        <dbReference type="ARBA" id="ARBA00022527"/>
    </source>
</evidence>
<evidence type="ECO:0000256" key="6">
    <source>
        <dbReference type="ARBA" id="ARBA00022490"/>
    </source>
</evidence>
<feature type="compositionally biased region" description="Basic and acidic residues" evidence="23">
    <location>
        <begin position="455"/>
        <end position="466"/>
    </location>
</feature>
<feature type="compositionally biased region" description="Polar residues" evidence="23">
    <location>
        <begin position="2294"/>
        <end position="2324"/>
    </location>
</feature>
<dbReference type="GO" id="GO:0005634">
    <property type="term" value="C:nucleus"/>
    <property type="evidence" value="ECO:0007669"/>
    <property type="project" value="UniProtKB-SubCell"/>
</dbReference>
<keyword evidence="5" id="KW-0488">Methylation</keyword>
<protein>
    <recommendedName>
        <fullName evidence="4">non-specific serine/threonine protein kinase</fullName>
        <ecNumber evidence="4">2.7.11.1</ecNumber>
    </recommendedName>
    <alternativeName>
        <fullName evidence="21">Aortic preferentially expressed protein 1</fullName>
    </alternativeName>
</protein>
<feature type="domain" description="Ig-like" evidence="25">
    <location>
        <begin position="38"/>
        <end position="121"/>
    </location>
</feature>
<feature type="region of interest" description="Disordered" evidence="23">
    <location>
        <begin position="2196"/>
        <end position="2367"/>
    </location>
</feature>
<feature type="compositionally biased region" description="Polar residues" evidence="23">
    <location>
        <begin position="468"/>
        <end position="484"/>
    </location>
</feature>
<dbReference type="PROSITE" id="PS50835">
    <property type="entry name" value="IG_LIKE"/>
    <property type="match status" value="8"/>
</dbReference>
<dbReference type="PROSITE" id="PS50969">
    <property type="entry name" value="FCP1"/>
    <property type="match status" value="1"/>
</dbReference>
<evidence type="ECO:0000259" key="27">
    <source>
        <dbReference type="PROSITE" id="PS50969"/>
    </source>
</evidence>
<dbReference type="EMBL" id="CM015715">
    <property type="protein sequence ID" value="KAF3688451.1"/>
    <property type="molecule type" value="Genomic_DNA"/>
</dbReference>
<feature type="region of interest" description="Disordered" evidence="23">
    <location>
        <begin position="657"/>
        <end position="713"/>
    </location>
</feature>
<evidence type="ECO:0000313" key="28">
    <source>
        <dbReference type="EMBL" id="KAF3688451.1"/>
    </source>
</evidence>
<evidence type="ECO:0000259" key="25">
    <source>
        <dbReference type="PROSITE" id="PS50835"/>
    </source>
</evidence>
<dbReference type="CDD" id="cd07521">
    <property type="entry name" value="HAD_FCP1-like"/>
    <property type="match status" value="1"/>
</dbReference>
<dbReference type="FunFam" id="1.10.510.10:FF:000344">
    <property type="entry name" value="striated muscle preferentially expressed protein kinase isoform X1"/>
    <property type="match status" value="1"/>
</dbReference>
<dbReference type="PROSITE" id="PS00108">
    <property type="entry name" value="PROTEIN_KINASE_ST"/>
    <property type="match status" value="2"/>
</dbReference>
<comment type="catalytic activity">
    <reaction evidence="19">
        <text>L-threonyl-[protein] + ATP = O-phospho-L-threonyl-[protein] + ADP + H(+)</text>
        <dbReference type="Rhea" id="RHEA:46608"/>
        <dbReference type="Rhea" id="RHEA-COMP:11060"/>
        <dbReference type="Rhea" id="RHEA-COMP:11605"/>
        <dbReference type="ChEBI" id="CHEBI:15378"/>
        <dbReference type="ChEBI" id="CHEBI:30013"/>
        <dbReference type="ChEBI" id="CHEBI:30616"/>
        <dbReference type="ChEBI" id="CHEBI:61977"/>
        <dbReference type="ChEBI" id="CHEBI:456216"/>
        <dbReference type="EC" id="2.7.11.1"/>
    </reaction>
</comment>
<feature type="domain" description="Fibronectin type-III" evidence="26">
    <location>
        <begin position="2809"/>
        <end position="2900"/>
    </location>
</feature>
<dbReference type="GO" id="GO:0004674">
    <property type="term" value="F:protein serine/threonine kinase activity"/>
    <property type="evidence" value="ECO:0007669"/>
    <property type="project" value="UniProtKB-KW"/>
</dbReference>
<comment type="subcellular location">
    <subcellularLocation>
        <location evidence="2">Cytoplasm</location>
    </subcellularLocation>
    <subcellularLocation>
        <location evidence="1">Nucleus</location>
    </subcellularLocation>
</comment>
<dbReference type="FunFam" id="2.60.40.10:FF:000428">
    <property type="entry name" value="striated muscle preferentially expressed protein kinase"/>
    <property type="match status" value="1"/>
</dbReference>
<dbReference type="FunFam" id="2.60.40.10:FF:000497">
    <property type="entry name" value="Striated muscle preferentially expressed protein kinase"/>
    <property type="match status" value="1"/>
</dbReference>
<dbReference type="FunFam" id="2.60.40.10:FF:000032">
    <property type="entry name" value="palladin isoform X1"/>
    <property type="match status" value="2"/>
</dbReference>
<feature type="domain" description="Ig-like" evidence="25">
    <location>
        <begin position="1044"/>
        <end position="1132"/>
    </location>
</feature>
<dbReference type="GO" id="GO:0005524">
    <property type="term" value="F:ATP binding"/>
    <property type="evidence" value="ECO:0007669"/>
    <property type="project" value="UniProtKB-UniRule"/>
</dbReference>
<dbReference type="Pfam" id="PF00041">
    <property type="entry name" value="fn3"/>
    <property type="match status" value="1"/>
</dbReference>
<feature type="region of interest" description="Disordered" evidence="23">
    <location>
        <begin position="2095"/>
        <end position="2178"/>
    </location>
</feature>
<feature type="domain" description="FCP1 homology" evidence="27">
    <location>
        <begin position="3532"/>
        <end position="3671"/>
    </location>
</feature>
<feature type="region of interest" description="Disordered" evidence="23">
    <location>
        <begin position="2396"/>
        <end position="2431"/>
    </location>
</feature>
<feature type="region of interest" description="Disordered" evidence="23">
    <location>
        <begin position="128"/>
        <end position="184"/>
    </location>
</feature>
<evidence type="ECO:0000256" key="17">
    <source>
        <dbReference type="ARBA" id="ARBA00023242"/>
    </source>
</evidence>
<feature type="region of interest" description="Disordered" evidence="23">
    <location>
        <begin position="1"/>
        <end position="22"/>
    </location>
</feature>
<dbReference type="SUPFAM" id="SSF48726">
    <property type="entry name" value="Immunoglobulin"/>
    <property type="match status" value="9"/>
</dbReference>
<feature type="compositionally biased region" description="Basic and acidic residues" evidence="23">
    <location>
        <begin position="2222"/>
        <end position="2237"/>
    </location>
</feature>
<feature type="compositionally biased region" description="Basic and acidic residues" evidence="23">
    <location>
        <begin position="141"/>
        <end position="155"/>
    </location>
</feature>
<dbReference type="FunFam" id="3.30.200.20:FF:000302">
    <property type="entry name" value="striated muscle preferentially expressed protein kinase"/>
    <property type="match status" value="1"/>
</dbReference>
<dbReference type="GO" id="GO:0030154">
    <property type="term" value="P:cell differentiation"/>
    <property type="evidence" value="ECO:0007669"/>
    <property type="project" value="UniProtKB-KW"/>
</dbReference>
<dbReference type="Proteomes" id="UP000503349">
    <property type="component" value="Chromosome 4"/>
</dbReference>
<evidence type="ECO:0000256" key="5">
    <source>
        <dbReference type="ARBA" id="ARBA00022481"/>
    </source>
</evidence>
<feature type="compositionally biased region" description="Basic and acidic residues" evidence="23">
    <location>
        <begin position="2596"/>
        <end position="2605"/>
    </location>
</feature>
<dbReference type="Pfam" id="PF07679">
    <property type="entry name" value="I-set"/>
    <property type="match status" value="9"/>
</dbReference>
<reference evidence="29" key="2">
    <citation type="submission" date="2019-02" db="EMBL/GenBank/DDBJ databases">
        <title>Opniocepnalus argus Var Kimnra genome.</title>
        <authorList>
            <person name="Zhou C."/>
            <person name="Xiao S."/>
        </authorList>
    </citation>
    <scope>NUCLEOTIDE SEQUENCE [LARGE SCALE GENOMIC DNA]</scope>
</reference>
<dbReference type="InterPro" id="IPR036116">
    <property type="entry name" value="FN3_sf"/>
</dbReference>
<reference evidence="28 29" key="1">
    <citation type="submission" date="2019-02" db="EMBL/GenBank/DDBJ databases">
        <title>Opniocepnalus argus genome.</title>
        <authorList>
            <person name="Zhou C."/>
            <person name="Xiao S."/>
        </authorList>
    </citation>
    <scope>NUCLEOTIDE SEQUENCE [LARGE SCALE GENOMIC DNA]</scope>
    <source>
        <strain evidence="28">OARG1902GOOAL</strain>
        <tissue evidence="28">Muscle</tissue>
    </source>
</reference>
<dbReference type="FunFam" id="2.60.40.10:FF:000080">
    <property type="entry name" value="Myosin light chain kinase, smooth muscle"/>
    <property type="match status" value="1"/>
</dbReference>
<feature type="compositionally biased region" description="Basic residues" evidence="23">
    <location>
        <begin position="667"/>
        <end position="679"/>
    </location>
</feature>
<dbReference type="FunFam" id="2.60.40.10:FF:000425">
    <property type="entry name" value="Myosin light chain kinase"/>
    <property type="match status" value="1"/>
</dbReference>
<organism evidence="28 29">
    <name type="scientific">Channa argus</name>
    <name type="common">Northern snakehead</name>
    <name type="synonym">Ophicephalus argus</name>
    <dbReference type="NCBI Taxonomy" id="215402"/>
    <lineage>
        <taxon>Eukaryota</taxon>
        <taxon>Metazoa</taxon>
        <taxon>Chordata</taxon>
        <taxon>Craniata</taxon>
        <taxon>Vertebrata</taxon>
        <taxon>Euteleostomi</taxon>
        <taxon>Actinopterygii</taxon>
        <taxon>Neopterygii</taxon>
        <taxon>Teleostei</taxon>
        <taxon>Neoteleostei</taxon>
        <taxon>Acanthomorphata</taxon>
        <taxon>Anabantaria</taxon>
        <taxon>Anabantiformes</taxon>
        <taxon>Channoidei</taxon>
        <taxon>Channidae</taxon>
        <taxon>Channa</taxon>
    </lineage>
</organism>
<feature type="region of interest" description="Disordered" evidence="23">
    <location>
        <begin position="340"/>
        <end position="364"/>
    </location>
</feature>
<dbReference type="InterPro" id="IPR013098">
    <property type="entry name" value="Ig_I-set"/>
</dbReference>
<feature type="region of interest" description="Disordered" evidence="23">
    <location>
        <begin position="2456"/>
        <end position="2662"/>
    </location>
</feature>
<evidence type="ECO:0000256" key="12">
    <source>
        <dbReference type="ARBA" id="ARBA00022777"/>
    </source>
</evidence>
<feature type="domain" description="Fibronectin type-III" evidence="26">
    <location>
        <begin position="1266"/>
        <end position="1364"/>
    </location>
</feature>
<dbReference type="EC" id="2.7.11.1" evidence="4"/>
<dbReference type="Gene3D" id="3.30.200.20">
    <property type="entry name" value="Phosphorylase Kinase, domain 1"/>
    <property type="match status" value="2"/>
</dbReference>
<keyword evidence="8" id="KW-0597">Phosphoprotein</keyword>
<gene>
    <name evidence="28" type="ORF">EXN66_Car004123</name>
</gene>
<feature type="compositionally biased region" description="Basic and acidic residues" evidence="23">
    <location>
        <begin position="2551"/>
        <end position="2572"/>
    </location>
</feature>
<evidence type="ECO:0000256" key="19">
    <source>
        <dbReference type="ARBA" id="ARBA00047899"/>
    </source>
</evidence>
<dbReference type="GO" id="GO:0061061">
    <property type="term" value="P:muscle structure development"/>
    <property type="evidence" value="ECO:0007669"/>
    <property type="project" value="UniProtKB-ARBA"/>
</dbReference>
<name>A0A6G1PDR3_CHAAH</name>
<feature type="compositionally biased region" description="Polar residues" evidence="23">
    <location>
        <begin position="2344"/>
        <end position="2360"/>
    </location>
</feature>
<feature type="domain" description="Ig-like" evidence="25">
    <location>
        <begin position="1466"/>
        <end position="1554"/>
    </location>
</feature>
<dbReference type="Pfam" id="PF03031">
    <property type="entry name" value="NIF"/>
    <property type="match status" value="1"/>
</dbReference>
<dbReference type="PANTHER" id="PTHR47633">
    <property type="entry name" value="IMMUNOGLOBULIN"/>
    <property type="match status" value="1"/>
</dbReference>
<evidence type="ECO:0000256" key="10">
    <source>
        <dbReference type="ARBA" id="ARBA00022737"/>
    </source>
</evidence>
<dbReference type="InterPro" id="IPR004274">
    <property type="entry name" value="FCP1_dom"/>
</dbReference>
<evidence type="ECO:0000256" key="16">
    <source>
        <dbReference type="ARBA" id="ARBA00023157"/>
    </source>
</evidence>
<feature type="compositionally biased region" description="Low complexity" evidence="23">
    <location>
        <begin position="2644"/>
        <end position="2655"/>
    </location>
</feature>
<evidence type="ECO:0000256" key="13">
    <source>
        <dbReference type="ARBA" id="ARBA00022782"/>
    </source>
</evidence>
<dbReference type="InterPro" id="IPR011948">
    <property type="entry name" value="Dullard_phosphatase"/>
</dbReference>
<dbReference type="FunFam" id="2.60.40.10:FF:000601">
    <property type="entry name" value="striated muscle preferentially expressed protein kinase"/>
    <property type="match status" value="1"/>
</dbReference>
<evidence type="ECO:0000256" key="2">
    <source>
        <dbReference type="ARBA" id="ARBA00004496"/>
    </source>
</evidence>
<feature type="compositionally biased region" description="Polar residues" evidence="23">
    <location>
        <begin position="2935"/>
        <end position="2952"/>
    </location>
</feature>
<dbReference type="SUPFAM" id="SSF49265">
    <property type="entry name" value="Fibronectin type III"/>
    <property type="match status" value="1"/>
</dbReference>
<feature type="binding site" evidence="22">
    <location>
        <position position="1612"/>
    </location>
    <ligand>
        <name>ATP</name>
        <dbReference type="ChEBI" id="CHEBI:30616"/>
    </ligand>
</feature>
<feature type="compositionally biased region" description="Basic and acidic residues" evidence="23">
    <location>
        <begin position="1966"/>
        <end position="1987"/>
    </location>
</feature>
<dbReference type="SMART" id="SM00408">
    <property type="entry name" value="IGc2"/>
    <property type="match status" value="8"/>
</dbReference>
<keyword evidence="17" id="KW-0539">Nucleus</keyword>
<keyword evidence="12 28" id="KW-0418">Kinase</keyword>
<dbReference type="PROSITE" id="PS50853">
    <property type="entry name" value="FN3"/>
    <property type="match status" value="2"/>
</dbReference>
<feature type="region of interest" description="Disordered" evidence="23">
    <location>
        <begin position="1931"/>
        <end position="2059"/>
    </location>
</feature>
<keyword evidence="29" id="KW-1185">Reference proteome</keyword>
<evidence type="ECO:0000256" key="18">
    <source>
        <dbReference type="ARBA" id="ARBA00023319"/>
    </source>
</evidence>
<feature type="compositionally biased region" description="Basic and acidic residues" evidence="23">
    <location>
        <begin position="657"/>
        <end position="666"/>
    </location>
</feature>
<keyword evidence="14 22" id="KW-0067">ATP-binding</keyword>
<keyword evidence="6" id="KW-0963">Cytoplasm</keyword>
<feature type="region of interest" description="Disordered" evidence="23">
    <location>
        <begin position="2935"/>
        <end position="2958"/>
    </location>
</feature>
<dbReference type="PROSITE" id="PS00107">
    <property type="entry name" value="PROTEIN_KINASE_ATP"/>
    <property type="match status" value="1"/>
</dbReference>
<feature type="compositionally biased region" description="Polar residues" evidence="23">
    <location>
        <begin position="1"/>
        <end position="10"/>
    </location>
</feature>
<keyword evidence="11 22" id="KW-0547">Nucleotide-binding</keyword>
<keyword evidence="10" id="KW-0677">Repeat</keyword>
<dbReference type="SUPFAM" id="SSF56784">
    <property type="entry name" value="HAD-like"/>
    <property type="match status" value="1"/>
</dbReference>
<dbReference type="CDD" id="cd00063">
    <property type="entry name" value="FN3"/>
    <property type="match status" value="2"/>
</dbReference>
<feature type="compositionally biased region" description="Basic and acidic residues" evidence="23">
    <location>
        <begin position="2517"/>
        <end position="2528"/>
    </location>
</feature>
<evidence type="ECO:0000256" key="20">
    <source>
        <dbReference type="ARBA" id="ARBA00048679"/>
    </source>
</evidence>
<feature type="compositionally biased region" description="Basic and acidic residues" evidence="23">
    <location>
        <begin position="2468"/>
        <end position="2485"/>
    </location>
</feature>
<dbReference type="FunFam" id="3.40.50.1000:FF:000093">
    <property type="entry name" value="NLI interacting factor-like phosphatase family protein"/>
    <property type="match status" value="1"/>
</dbReference>
<dbReference type="GO" id="GO:0005737">
    <property type="term" value="C:cytoplasm"/>
    <property type="evidence" value="ECO:0007669"/>
    <property type="project" value="UniProtKB-SubCell"/>
</dbReference>
<evidence type="ECO:0000256" key="21">
    <source>
        <dbReference type="ARBA" id="ARBA00083841"/>
    </source>
</evidence>
<feature type="compositionally biased region" description="Basic and acidic residues" evidence="23">
    <location>
        <begin position="571"/>
        <end position="583"/>
    </location>
</feature>
<keyword evidence="16" id="KW-1015">Disulfide bond</keyword>
<feature type="compositionally biased region" description="Acidic residues" evidence="23">
    <location>
        <begin position="2024"/>
        <end position="2034"/>
    </location>
</feature>
<feature type="region of interest" description="Disordered" evidence="23">
    <location>
        <begin position="2674"/>
        <end position="2700"/>
    </location>
</feature>
<dbReference type="InterPro" id="IPR007110">
    <property type="entry name" value="Ig-like_dom"/>
</dbReference>
<dbReference type="SMART" id="SM00409">
    <property type="entry name" value="IG"/>
    <property type="match status" value="9"/>
</dbReference>
<keyword evidence="9" id="KW-0808">Transferase</keyword>
<dbReference type="InterPro" id="IPR003961">
    <property type="entry name" value="FN3_dom"/>
</dbReference>
<keyword evidence="13" id="KW-0221">Differentiation</keyword>
<evidence type="ECO:0000259" key="24">
    <source>
        <dbReference type="PROSITE" id="PS50011"/>
    </source>
</evidence>
<dbReference type="GO" id="GO:0004721">
    <property type="term" value="F:phosphoprotein phosphatase activity"/>
    <property type="evidence" value="ECO:0007669"/>
    <property type="project" value="UniProtKB-KW"/>
</dbReference>
<dbReference type="InterPro" id="IPR008271">
    <property type="entry name" value="Ser/Thr_kinase_AS"/>
</dbReference>
<dbReference type="FunFam" id="2.60.40.10:FF:000145">
    <property type="entry name" value="Myosin light chain kinase, smooth muscle"/>
    <property type="match status" value="1"/>
</dbReference>
<feature type="region of interest" description="Disordered" evidence="23">
    <location>
        <begin position="559"/>
        <end position="636"/>
    </location>
</feature>
<feature type="compositionally biased region" description="Basic and acidic residues" evidence="23">
    <location>
        <begin position="2271"/>
        <end position="2293"/>
    </location>
</feature>
<sequence>MADGSGSSASLEIPSKRAKVTKGQVVPENGAATQEPTPPVFIRKLRKAAVGTGCDIRLRVSVAGFPKPSLTWYHNDVFIPRSEAQDSGGLWIRDCHTIDAGLYTCVATNELGAASCSAVLAIMDLGEDSETTEDETTEPQMETKEGPGRHQDKAGRRGPSGEVGRMMDYNPDASDRRATLPGAYDPVVERELRALGSRPPGPHLDLTNPARQAVGGGSTEAPVRHLGVEPLIRASHANLARPVQGTHSADGLQGHSLCVPLPSPQALPTTLKNTITTPNQDLDKVKPSEPRSCKIGQSSSDDSVVMTPKLTRAGPKIFDKVQVFEERRASLDLPGGIGSVSRFRRSFGTDNSGKKTGGPSGEEGRILQDAAQKRAAFKQRASSFEDKTSYSQRVQNYQNKFTEELQRIKKLVGKPSLKKAYSTEQLSQRELTTGKLEPIPPQVVKKLEAREQALEKRKVGETDGDSRLQISPQAQGRGLSNDSSNTEKDKMTQADSQGKPLDSSSQGSTGKISVTMETATVHQLPGQPLPTAIRTSLSRETLQSSLVADKDVLVATSCKYSSSSRDPGTVSKRDTKMENKADNRSAGPNGKRASQLTVREPGSQFPPKPPRLTPSPTPSISPLLKRKKAEVGRTSPGVKLNIPTILVEDTPMETECIADRHSEEVKTRRKEGRVRRSKKGPSAQPKSPEAGGSSDDSYLSADEEPAEGPRFERRLEDTAAPSNSEVTLKCVISGNPPPTVTWRKNNVELRSDAFHSVKAEGEKHSLVIKQMRPNNAGSYCATAVNAGGTASCSATLYIQSEPAHMQRGNPATSLEVCSPTQSDEEYLSPQEEAMELGDSPALSKKVHFKEPPSFQVAPCDQVVAEGQDVILTVKVGGQPKPLVYWLKDRVTVKAAGRFTLRETEDGISEMRICSAQRSDTGCYICKIINEYGTEQTQCRVDVQTQTALKIIREVKDVAVRAGEMAMFECHITGPLDVDVDWLSNGKLIQPALLNCKMHFDGKRCHLLLNSVHEDDSGTYTCKLSTAKEELTSSANLRVFPSKEPLFTRKLDVLEVIEGRTARFDCKVSGSPAPQVSWMHFENRVKESDNVRILQEGGRHSLVITHVSSDTEGFYTAIAQNIHGKSECTAELYMQEPRAAISSHMAKLEKMPSIPEEPEVLESEVEKKTMPDFVKPLADVEVIEGKEVVLKCKVAGLPYPTIAWYHNGKRMESSEERKMTQYRDVHSLLIRSACHAHGGVYKAVISNKVGKATCYAHLYVTDIVPDPPGGPPVIEAITGKTISLSWKRPKRLDPTFDASSLLYVVQQQPLGSIQWSVVASNLSETNYTVTSLSKGVRYAFRVLTSTGKTLSKPSNPTDLVQLLDRGPYLRKAPVILDKPDIVYVAENQPASITITLNHVHAVVTWKRRGVVLVNKPGMYEMSMPDDDQHTLKLQRVRSTDVGQLIVTASNQFGSDLCTLQLAMAVPPKFETIMEDVDVHIGETCRLAVMVEGKPDPDILWYKDDMLLSESSHFTFVYDDPEYSLVVLNASPEHSGVYTCTAKNLAGSNSCKAELTVHTEQKEEAEPMEDEGTILRKMRRLTDYYDIHKEIGRGAFSYVKRVTQKKAKAEFAAKFISARGKRKALALREMNLLSELDNERTLYFHDAFEKKNVVVLITELCHEELLERIAKKTTVMELEIRRSVQQVLEGLRYLHQKSIAHLDIKPENILMASPGSDQIRICDFGNAIKLEPSEEYYCKYGTPEYVAPEIVNQTPISPASDIWPVGVITYLCLTGVSPFAGENDRDTALNIRNYNVAFEESMFSDLCKEAKGFVIKLLVVDRLRPSATECLRHPWFKSPMNKSISTAMLKQVLSRRRWQRSLISYKSKMVMRSIPELLNDSSSHVSIAVTRHLKEGSPPPSSSSDSDADVDELPFIPMPLSMVFSGSRVSLNEIPGDEDVTGRPNVSADGTRKKDNTEVAGTGGRASKKMEGETETSNEEKIEKTERVPLKKGSSVESDESQTKAKRATMRRGSSADSALLLHIDPEEENANEDSETSNKSLKKAVSMELPNRSPSPGAAKLSQEDYALKLELMRQRLLRGGSIDKKMSGLRGPLFETLGMEEERQTGSLDRNLRRSRVGPSTLTRAASSEHPGEDTPKTKVFRKSSSFTQGDSEPMPLHRRFGAPLEIPSAGNCSIEGKKLQEATSMSALTEQTTLEATSAALTERTFIPPPSEEDQQQKQNSMKEYEGLDRTTEKRTKTQLAKAENPSQSESKSSSVITPIIVIEEDAEEEEKKDNRELHINENDSKRHKEAPENNQPSSANASVSQAVPSQTFDKAQFTTAKPNDTKSTDTPTTPEHLADHSPGSTSPKSNCDLPTTPRQPVLRTDIKDIDSEEVFEARFKKRESSLTRGLRKLKRNKSEEKSPVLTRKNVEGAEEVYRPGPRGAPLEMVSKGLREKSKSVQDLRVEDKETGLGLIGRFSLRGKRPVPSDKKGDKPKEEKHEDVQEAAVSKRVSWAVGRSKSLDTKEMNSAGTQRQLDEGDQRKAEDSSVSAIRRKFESKVAGISAKIRTQSEERKAKETQGSQKDLKKVTDSPILAMRQRFENTVAGLSTKIRSQSEERKGDAEGTGTPLFTRHRHSQSEGRGLKGMGIPENQLAKQTGTGSSKVSIESTSSIHSEKASECDRRSRWDRWGLTRGKKDKKPSQSDLPSAVHKEDVPSKAQQFIRSASDFSPVFHIKLKDHDLVEGGPITLTCLPAGSPHPEITWMKDRKRLEGDDRINLISHPDGRQLLTITKSTRRDAGIYECIAANPIATITTSCTLSIAYVPRRPGTPEVAQTYSNTALVLWKPDDTNSPCTYTLERKTEGDSGWLTVATGVVDCYYNATDLPAGGTFRFRVSCVNKAGQGPYSSCSAPVSLEATAGGASPTTAVVKTISSSPEPATTSLSTVPPLRTVQNSAPRVPVSTETSASTPSKDKTSPAALPFLVASASKTVVSATPPSSLPSSLSAPSLPANITTEECQKTNFALPCSAPVKAPPPFVAPKTQSPVNIVTPMTKSPTISPSLITPPATPTKPALASVPRYIPTTTVTACVAPTPVSFTPQVLQTSSLSPICDGANTPTIGAPAGCTTPSTALRQGVPQKPYTFLEEKARGRCGVIRECRENATGKIYMAKIIPYSQENKQEVLKEYEILKSLHSEKVMALHEAYVTPRYLVLVAEYCTGKELLYSLIDRFRYSEDDVVGYLVQILQGVEYLHNRRVLHLDLKPENIMVSNLNTIKIVDFGSAQSFNPLSLKQRDSRAGTLEYMAPEMVKGEVVGPPADIWTVGVVTYIMLSGRLPFEDKDPVQVESKILIAKFDPTKLYPNVSQSASTFLKKMLSSYPWARLTTRDCFMHAWLQDSYLMKLRRQTLNFTSSRLKDFLLEQQSRRAEGATKHKVLLRTYQGSPQTSAPGTTPHVQSHNLDFWRCHCTQINEIAQGKYRLLNNQVTKQTITDSALQTHKPRSRGLFSSLFCCLCRDQPEPPPVNNNAPLLVEENGTVSKVQVKPLLPPAKSKDAGKICVVIDLDETLVHSSFKVYVLKRPHVDEFLKRMGELFECVLFTASLAKYADPVSDLLDKWGAFRCRLFRESCVFHRGNYVKDLSRLGRDLNKVIILDNSPASYIFHPDNAVPVASWFDDMSDTELLDLIPFFERLSKVDSVYTVLKQGTTS</sequence>
<dbReference type="InterPro" id="IPR000719">
    <property type="entry name" value="Prot_kinase_dom"/>
</dbReference>
<dbReference type="InterPro" id="IPR003598">
    <property type="entry name" value="Ig_sub2"/>
</dbReference>
<comment type="catalytic activity">
    <reaction evidence="20">
        <text>L-seryl-[protein] + ATP = O-phospho-L-seryl-[protein] + ADP + H(+)</text>
        <dbReference type="Rhea" id="RHEA:17989"/>
        <dbReference type="Rhea" id="RHEA-COMP:9863"/>
        <dbReference type="Rhea" id="RHEA-COMP:11604"/>
        <dbReference type="ChEBI" id="CHEBI:15378"/>
        <dbReference type="ChEBI" id="CHEBI:29999"/>
        <dbReference type="ChEBI" id="CHEBI:30616"/>
        <dbReference type="ChEBI" id="CHEBI:83421"/>
        <dbReference type="ChEBI" id="CHEBI:456216"/>
        <dbReference type="EC" id="2.7.11.1"/>
    </reaction>
</comment>
<evidence type="ECO:0000256" key="22">
    <source>
        <dbReference type="PROSITE-ProRule" id="PRU10141"/>
    </source>
</evidence>
<evidence type="ECO:0000256" key="23">
    <source>
        <dbReference type="SAM" id="MobiDB-lite"/>
    </source>
</evidence>
<dbReference type="InterPro" id="IPR036179">
    <property type="entry name" value="Ig-like_dom_sf"/>
</dbReference>
<evidence type="ECO:0000256" key="11">
    <source>
        <dbReference type="ARBA" id="ARBA00022741"/>
    </source>
</evidence>
<dbReference type="SMART" id="SM00060">
    <property type="entry name" value="FN3"/>
    <property type="match status" value="2"/>
</dbReference>
<evidence type="ECO:0000256" key="8">
    <source>
        <dbReference type="ARBA" id="ARBA00022553"/>
    </source>
</evidence>
<dbReference type="SMART" id="SM00577">
    <property type="entry name" value="CPDc"/>
    <property type="match status" value="1"/>
</dbReference>